<evidence type="ECO:0000256" key="15">
    <source>
        <dbReference type="ARBA" id="ARBA00023136"/>
    </source>
</evidence>
<dbReference type="GO" id="GO:0006914">
    <property type="term" value="P:autophagy"/>
    <property type="evidence" value="ECO:0007669"/>
    <property type="project" value="UniProtKB-KW"/>
</dbReference>
<evidence type="ECO:0000313" key="21">
    <source>
        <dbReference type="Proteomes" id="UP000271974"/>
    </source>
</evidence>
<dbReference type="AlphaFoldDB" id="A0A433U0U8"/>
<evidence type="ECO:0000256" key="1">
    <source>
        <dbReference type="ARBA" id="ARBA00004304"/>
    </source>
</evidence>
<dbReference type="SUPFAM" id="SSF50911">
    <property type="entry name" value="Mannose 6-phosphate receptor domain"/>
    <property type="match status" value="1"/>
</dbReference>
<keyword evidence="11 18" id="KW-1133">Transmembrane helix</keyword>
<evidence type="ECO:0000256" key="7">
    <source>
        <dbReference type="ARBA" id="ARBA00022448"/>
    </source>
</evidence>
<dbReference type="Gene3D" id="2.70.130.10">
    <property type="entry name" value="Mannose-6-phosphate receptor binding domain"/>
    <property type="match status" value="1"/>
</dbReference>
<evidence type="ECO:0000256" key="18">
    <source>
        <dbReference type="SAM" id="Phobius"/>
    </source>
</evidence>
<keyword evidence="12" id="KW-0072">Autophagy</keyword>
<evidence type="ECO:0000256" key="9">
    <source>
        <dbReference type="ARBA" id="ARBA00022729"/>
    </source>
</evidence>
<evidence type="ECO:0000256" key="3">
    <source>
        <dbReference type="ARBA" id="ARBA00004394"/>
    </source>
</evidence>
<keyword evidence="21" id="KW-1185">Reference proteome</keyword>
<name>A0A433U0U8_ELYCH</name>
<evidence type="ECO:0000256" key="17">
    <source>
        <dbReference type="ARBA" id="ARBA00023329"/>
    </source>
</evidence>
<dbReference type="OrthoDB" id="29460at2759"/>
<dbReference type="GO" id="GO:0034045">
    <property type="term" value="C:phagophore assembly site membrane"/>
    <property type="evidence" value="ECO:0007669"/>
    <property type="project" value="UniProtKB-SubCell"/>
</dbReference>
<evidence type="ECO:0000256" key="5">
    <source>
        <dbReference type="ARBA" id="ARBA00005363"/>
    </source>
</evidence>
<dbReference type="GO" id="GO:0000139">
    <property type="term" value="C:Golgi membrane"/>
    <property type="evidence" value="ECO:0007669"/>
    <property type="project" value="UniProtKB-SubCell"/>
</dbReference>
<protein>
    <recommendedName>
        <fullName evidence="6">Autophagy-related protein 27</fullName>
    </recommendedName>
</protein>
<dbReference type="InterPro" id="IPR018939">
    <property type="entry name" value="Autophagy-rel_prot_27"/>
</dbReference>
<keyword evidence="9" id="KW-0732">Signal</keyword>
<dbReference type="GO" id="GO:0031966">
    <property type="term" value="C:mitochondrial membrane"/>
    <property type="evidence" value="ECO:0007669"/>
    <property type="project" value="UniProtKB-SubCell"/>
</dbReference>
<proteinExistence type="inferred from homology"/>
<evidence type="ECO:0000256" key="14">
    <source>
        <dbReference type="ARBA" id="ARBA00023128"/>
    </source>
</evidence>
<feature type="transmembrane region" description="Helical" evidence="18">
    <location>
        <begin position="213"/>
        <end position="233"/>
    </location>
</feature>
<keyword evidence="10" id="KW-0653">Protein transport</keyword>
<comment type="subcellular location">
    <subcellularLocation>
        <location evidence="2">Cytoplasmic vesicle membrane</location>
        <topology evidence="2">Single-pass type I membrane protein</topology>
    </subcellularLocation>
    <subcellularLocation>
        <location evidence="3">Golgi apparatus membrane</location>
    </subcellularLocation>
    <subcellularLocation>
        <location evidence="1">Mitochondrion membrane</location>
        <topology evidence="1">Single-pass membrane protein</topology>
    </subcellularLocation>
    <subcellularLocation>
        <location evidence="4">Preautophagosomal structure membrane</location>
        <topology evidence="4">Single-pass type I membrane protein</topology>
    </subcellularLocation>
</comment>
<evidence type="ECO:0000256" key="4">
    <source>
        <dbReference type="ARBA" id="ARBA00004472"/>
    </source>
</evidence>
<dbReference type="PANTHER" id="PTHR15071:SF0">
    <property type="entry name" value="MANNOSE 6-PHOSPHATE RECEPTOR-LIKE PROTEIN 1"/>
    <property type="match status" value="1"/>
</dbReference>
<evidence type="ECO:0000256" key="11">
    <source>
        <dbReference type="ARBA" id="ARBA00022989"/>
    </source>
</evidence>
<evidence type="ECO:0000256" key="8">
    <source>
        <dbReference type="ARBA" id="ARBA00022692"/>
    </source>
</evidence>
<evidence type="ECO:0000256" key="10">
    <source>
        <dbReference type="ARBA" id="ARBA00022927"/>
    </source>
</evidence>
<dbReference type="Pfam" id="PF09451">
    <property type="entry name" value="ATG27"/>
    <property type="match status" value="1"/>
</dbReference>
<evidence type="ECO:0000256" key="13">
    <source>
        <dbReference type="ARBA" id="ARBA00023034"/>
    </source>
</evidence>
<evidence type="ECO:0000256" key="2">
    <source>
        <dbReference type="ARBA" id="ARBA00004358"/>
    </source>
</evidence>
<dbReference type="InterPro" id="IPR009011">
    <property type="entry name" value="Man6P_isomerase_rcpt-bd_dom_sf"/>
</dbReference>
<keyword evidence="13" id="KW-0333">Golgi apparatus</keyword>
<organism evidence="20 21">
    <name type="scientific">Elysia chlorotica</name>
    <name type="common">Eastern emerald elysia</name>
    <name type="synonym">Sea slug</name>
    <dbReference type="NCBI Taxonomy" id="188477"/>
    <lineage>
        <taxon>Eukaryota</taxon>
        <taxon>Metazoa</taxon>
        <taxon>Spiralia</taxon>
        <taxon>Lophotrochozoa</taxon>
        <taxon>Mollusca</taxon>
        <taxon>Gastropoda</taxon>
        <taxon>Heterobranchia</taxon>
        <taxon>Euthyneura</taxon>
        <taxon>Panpulmonata</taxon>
        <taxon>Sacoglossa</taxon>
        <taxon>Placobranchoidea</taxon>
        <taxon>Plakobranchidae</taxon>
        <taxon>Elysia</taxon>
    </lineage>
</organism>
<dbReference type="InterPro" id="IPR044865">
    <property type="entry name" value="MRH_dom"/>
</dbReference>
<gene>
    <name evidence="20" type="ORF">EGW08_004785</name>
</gene>
<keyword evidence="17" id="KW-0968">Cytoplasmic vesicle</keyword>
<evidence type="ECO:0000259" key="19">
    <source>
        <dbReference type="PROSITE" id="PS51914"/>
    </source>
</evidence>
<evidence type="ECO:0000256" key="6">
    <source>
        <dbReference type="ARBA" id="ARBA00013776"/>
    </source>
</evidence>
<feature type="domain" description="MRH" evidence="19">
    <location>
        <begin position="21"/>
        <end position="205"/>
    </location>
</feature>
<dbReference type="PROSITE" id="PS51914">
    <property type="entry name" value="MRH"/>
    <property type="match status" value="1"/>
</dbReference>
<keyword evidence="8 18" id="KW-0812">Transmembrane</keyword>
<evidence type="ECO:0000256" key="16">
    <source>
        <dbReference type="ARBA" id="ARBA00023157"/>
    </source>
</evidence>
<sequence>MTVFIMASKHKFSISVSSTLSSCFIRFSILINLVNLSFSQITPAPLLCSVPGFDYFNLTAAVWSVNLNQSECVSQGNSSNAKACSMYFTFCRNLDWLPSCEGSSVCQVSNGTGYNLGASSTNPFIIDEISGLQAKFFNGDPYIPASGATCRLHTTVTFACNRKAKWTVDRSTRTVKQAPWLRYIKFNANTCQMDMSFLYAGACKYPVQEEGGIGPGTIVILVFGISFLIYLVVGSLINLSLGHSGVEILPHNSFWRMLPTYIKEGCIFTFCRSRRRSSSDYSAI</sequence>
<comment type="caution">
    <text evidence="20">The sequence shown here is derived from an EMBL/GenBank/DDBJ whole genome shotgun (WGS) entry which is preliminary data.</text>
</comment>
<keyword evidence="16" id="KW-1015">Disulfide bond</keyword>
<accession>A0A433U0U8</accession>
<reference evidence="20 21" key="1">
    <citation type="submission" date="2019-01" db="EMBL/GenBank/DDBJ databases">
        <title>A draft genome assembly of the solar-powered sea slug Elysia chlorotica.</title>
        <authorList>
            <person name="Cai H."/>
            <person name="Li Q."/>
            <person name="Fang X."/>
            <person name="Li J."/>
            <person name="Curtis N.E."/>
            <person name="Altenburger A."/>
            <person name="Shibata T."/>
            <person name="Feng M."/>
            <person name="Maeda T."/>
            <person name="Schwartz J.A."/>
            <person name="Shigenobu S."/>
            <person name="Lundholm N."/>
            <person name="Nishiyama T."/>
            <person name="Yang H."/>
            <person name="Hasebe M."/>
            <person name="Li S."/>
            <person name="Pierce S.K."/>
            <person name="Wang J."/>
        </authorList>
    </citation>
    <scope>NUCLEOTIDE SEQUENCE [LARGE SCALE GENOMIC DNA]</scope>
    <source>
        <strain evidence="20">EC2010</strain>
        <tissue evidence="20">Whole organism of an adult</tissue>
    </source>
</reference>
<dbReference type="Proteomes" id="UP000271974">
    <property type="component" value="Unassembled WGS sequence"/>
</dbReference>
<dbReference type="GO" id="GO:0010008">
    <property type="term" value="C:endosome membrane"/>
    <property type="evidence" value="ECO:0007669"/>
    <property type="project" value="UniProtKB-SubCell"/>
</dbReference>
<dbReference type="EMBL" id="RQTK01000110">
    <property type="protein sequence ID" value="RUS87469.1"/>
    <property type="molecule type" value="Genomic_DNA"/>
</dbReference>
<keyword evidence="14" id="KW-0496">Mitochondrion</keyword>
<keyword evidence="15 18" id="KW-0472">Membrane</keyword>
<keyword evidence="7" id="KW-0813">Transport</keyword>
<dbReference type="GO" id="GO:0015031">
    <property type="term" value="P:protein transport"/>
    <property type="evidence" value="ECO:0007669"/>
    <property type="project" value="UniProtKB-KW"/>
</dbReference>
<evidence type="ECO:0000256" key="12">
    <source>
        <dbReference type="ARBA" id="ARBA00023006"/>
    </source>
</evidence>
<evidence type="ECO:0000313" key="20">
    <source>
        <dbReference type="EMBL" id="RUS87469.1"/>
    </source>
</evidence>
<dbReference type="PANTHER" id="PTHR15071">
    <property type="entry name" value="MANNOSE-6-PHOSPHATE RECEPTOR FAMILY MEMBER"/>
    <property type="match status" value="1"/>
</dbReference>
<comment type="similarity">
    <text evidence="5">Belongs to the ATG27 family.</text>
</comment>